<evidence type="ECO:0008006" key="4">
    <source>
        <dbReference type="Google" id="ProtNLM"/>
    </source>
</evidence>
<proteinExistence type="predicted"/>
<keyword evidence="3" id="KW-1185">Reference proteome</keyword>
<dbReference type="Proteomes" id="UP001448207">
    <property type="component" value="Unassembled WGS sequence"/>
</dbReference>
<feature type="transmembrane region" description="Helical" evidence="1">
    <location>
        <begin position="7"/>
        <end position="26"/>
    </location>
</feature>
<protein>
    <recommendedName>
        <fullName evidence="4">Secreted protein</fullName>
    </recommendedName>
</protein>
<keyword evidence="1" id="KW-1133">Transmembrane helix</keyword>
<evidence type="ECO:0000256" key="1">
    <source>
        <dbReference type="SAM" id="Phobius"/>
    </source>
</evidence>
<comment type="caution">
    <text evidence="2">The sequence shown here is derived from an EMBL/GenBank/DDBJ whole genome shotgun (WGS) entry which is preliminary data.</text>
</comment>
<sequence>MCKRRNLYFILFCICCCILKLFLFLLHAHQINSNQFKSYLFWVRLSRFIDWLLIKRGGGEERKRPLERAEKYFFKVV</sequence>
<keyword evidence="1" id="KW-0472">Membrane</keyword>
<evidence type="ECO:0000313" key="2">
    <source>
        <dbReference type="EMBL" id="KAL0082683.1"/>
    </source>
</evidence>
<name>A0ABR3AVR0_PHYBL</name>
<organism evidence="2 3">
    <name type="scientific">Phycomyces blakesleeanus</name>
    <dbReference type="NCBI Taxonomy" id="4837"/>
    <lineage>
        <taxon>Eukaryota</taxon>
        <taxon>Fungi</taxon>
        <taxon>Fungi incertae sedis</taxon>
        <taxon>Mucoromycota</taxon>
        <taxon>Mucoromycotina</taxon>
        <taxon>Mucoromycetes</taxon>
        <taxon>Mucorales</taxon>
        <taxon>Phycomycetaceae</taxon>
        <taxon>Phycomyces</taxon>
    </lineage>
</organism>
<accession>A0ABR3AVR0</accession>
<gene>
    <name evidence="2" type="ORF">J3Q64DRAFT_1752675</name>
</gene>
<evidence type="ECO:0000313" key="3">
    <source>
        <dbReference type="Proteomes" id="UP001448207"/>
    </source>
</evidence>
<reference evidence="2 3" key="1">
    <citation type="submission" date="2024-04" db="EMBL/GenBank/DDBJ databases">
        <title>Symmetric and asymmetric DNA N6-adenine methylation regulates different biological responses in Mucorales.</title>
        <authorList>
            <consortium name="Lawrence Berkeley National Laboratory"/>
            <person name="Lax C."/>
            <person name="Mondo S.J."/>
            <person name="Osorio-Concepcion M."/>
            <person name="Muszewska A."/>
            <person name="Corrochano-Luque M."/>
            <person name="Gutierrez G."/>
            <person name="Riley R."/>
            <person name="Lipzen A."/>
            <person name="Guo J."/>
            <person name="Hundley H."/>
            <person name="Amirebrahimi M."/>
            <person name="Ng V."/>
            <person name="Lorenzo-Gutierrez D."/>
            <person name="Binder U."/>
            <person name="Yang J."/>
            <person name="Song Y."/>
            <person name="Canovas D."/>
            <person name="Navarro E."/>
            <person name="Freitag M."/>
            <person name="Gabaldon T."/>
            <person name="Grigoriev I.V."/>
            <person name="Corrochano L.M."/>
            <person name="Nicolas F.E."/>
            <person name="Garre V."/>
        </authorList>
    </citation>
    <scope>NUCLEOTIDE SEQUENCE [LARGE SCALE GENOMIC DNA]</scope>
    <source>
        <strain evidence="2 3">L51</strain>
    </source>
</reference>
<dbReference type="EMBL" id="JBCLYO010000015">
    <property type="protein sequence ID" value="KAL0082683.1"/>
    <property type="molecule type" value="Genomic_DNA"/>
</dbReference>
<keyword evidence="1" id="KW-0812">Transmembrane</keyword>